<sequence length="396" mass="46507">MKKLNFFIFGEPGDYDKFNPRYVYENNRIDELIYFIAEGEPFSQGVEELDENLSIDSEDLLVLISDLKRIGAIKVNEQERYAINFTLFLTNDIDNIQDFINYAGEKIGNKIISLEEKFNNILREKEISLNQVSVKRKFYHAICDYTFDGVALEYFSKKGLFKISKVNEGNRDFILYAYEDHKLLNKFSNKLLCSSNNVWIDGYRFNSFGDCDGNRNDVFRYFRRVDRAINNIENVEQLNKAYTKWIGKRNNELAKELGDYMIHLATGNIKGNERKHEELLSFSMGLGYVNSDNNEKITINVPIFTENHEEVFNKIAEFICSEIYETLKDILNEMSYRLGNITAVRHGVDKNEIALELWHLIFGAINEYLVEKGFVDKPYYSEFEGRYLQCIYMRVR</sequence>
<evidence type="ECO:0000313" key="2">
    <source>
        <dbReference type="Proteomes" id="UP001056429"/>
    </source>
</evidence>
<reference evidence="1" key="2">
    <citation type="submission" date="2021-04" db="EMBL/GenBank/DDBJ databases">
        <authorList>
            <person name="Dong X."/>
        </authorList>
    </citation>
    <scope>NUCLEOTIDE SEQUENCE</scope>
    <source>
        <strain evidence="1">ZWT</strain>
    </source>
</reference>
<dbReference type="AlphaFoldDB" id="A0A9J6NWZ5"/>
<dbReference type="EMBL" id="JAGSOJ010000001">
    <property type="protein sequence ID" value="MCM1988518.1"/>
    <property type="molecule type" value="Genomic_DNA"/>
</dbReference>
<reference evidence="1" key="1">
    <citation type="journal article" date="2021" name="mSystems">
        <title>Bacteria and Archaea Synergistically Convert Glycine Betaine to Biogenic Methane in the Formosa Cold Seep of the South China Sea.</title>
        <authorList>
            <person name="Li L."/>
            <person name="Zhang W."/>
            <person name="Zhang S."/>
            <person name="Song L."/>
            <person name="Sun Q."/>
            <person name="Zhang H."/>
            <person name="Xiang H."/>
            <person name="Dong X."/>
        </authorList>
    </citation>
    <scope>NUCLEOTIDE SEQUENCE</scope>
    <source>
        <strain evidence="1">ZWT</strain>
    </source>
</reference>
<accession>A0A9J6NWZ5</accession>
<proteinExistence type="predicted"/>
<protein>
    <submittedName>
        <fullName evidence="1">Uncharacterized protein</fullName>
    </submittedName>
</protein>
<organism evidence="1 2">
    <name type="scientific">Oceanirhabdus seepicola</name>
    <dbReference type="NCBI Taxonomy" id="2828781"/>
    <lineage>
        <taxon>Bacteria</taxon>
        <taxon>Bacillati</taxon>
        <taxon>Bacillota</taxon>
        <taxon>Clostridia</taxon>
        <taxon>Eubacteriales</taxon>
        <taxon>Clostridiaceae</taxon>
        <taxon>Oceanirhabdus</taxon>
    </lineage>
</organism>
<dbReference type="RefSeq" id="WP_250857383.1">
    <property type="nucleotide sequence ID" value="NZ_JAGSOJ010000001.1"/>
</dbReference>
<evidence type="ECO:0000313" key="1">
    <source>
        <dbReference type="EMBL" id="MCM1988518.1"/>
    </source>
</evidence>
<name>A0A9J6NWZ5_9CLOT</name>
<gene>
    <name evidence="1" type="ORF">KDK92_02115</name>
</gene>
<comment type="caution">
    <text evidence="1">The sequence shown here is derived from an EMBL/GenBank/DDBJ whole genome shotgun (WGS) entry which is preliminary data.</text>
</comment>
<dbReference type="Proteomes" id="UP001056429">
    <property type="component" value="Unassembled WGS sequence"/>
</dbReference>
<keyword evidence="2" id="KW-1185">Reference proteome</keyword>